<evidence type="ECO:0000256" key="2">
    <source>
        <dbReference type="ARBA" id="ARBA00023015"/>
    </source>
</evidence>
<keyword evidence="2" id="KW-0805">Transcription regulation</keyword>
<dbReference type="GO" id="GO:0008270">
    <property type="term" value="F:zinc ion binding"/>
    <property type="evidence" value="ECO:0007669"/>
    <property type="project" value="InterPro"/>
</dbReference>
<dbReference type="CDD" id="cd12148">
    <property type="entry name" value="fungal_TF_MHR"/>
    <property type="match status" value="1"/>
</dbReference>
<accession>A0A072NYE9</accession>
<dbReference type="Pfam" id="PF00172">
    <property type="entry name" value="Zn_clus"/>
    <property type="match status" value="1"/>
</dbReference>
<gene>
    <name evidence="8" type="ORF">A1O9_12048</name>
</gene>
<dbReference type="InterPro" id="IPR051127">
    <property type="entry name" value="Fungal_SecMet_Regulators"/>
</dbReference>
<keyword evidence="9" id="KW-1185">Reference proteome</keyword>
<dbReference type="SMART" id="SM00066">
    <property type="entry name" value="GAL4"/>
    <property type="match status" value="1"/>
</dbReference>
<dbReference type="CDD" id="cd00067">
    <property type="entry name" value="GAL4"/>
    <property type="match status" value="1"/>
</dbReference>
<name>A0A072NYE9_9EURO</name>
<dbReference type="PANTHER" id="PTHR47424">
    <property type="entry name" value="REGULATORY PROTEIN GAL4"/>
    <property type="match status" value="1"/>
</dbReference>
<evidence type="ECO:0000313" key="9">
    <source>
        <dbReference type="Proteomes" id="UP000027920"/>
    </source>
</evidence>
<evidence type="ECO:0000256" key="3">
    <source>
        <dbReference type="ARBA" id="ARBA00023125"/>
    </source>
</evidence>
<dbReference type="GO" id="GO:0000981">
    <property type="term" value="F:DNA-binding transcription factor activity, RNA polymerase II-specific"/>
    <property type="evidence" value="ECO:0007669"/>
    <property type="project" value="InterPro"/>
</dbReference>
<dbReference type="InterPro" id="IPR007219">
    <property type="entry name" value="XnlR_reg_dom"/>
</dbReference>
<evidence type="ECO:0000259" key="7">
    <source>
        <dbReference type="PROSITE" id="PS50048"/>
    </source>
</evidence>
<dbReference type="EMBL" id="AMGV01000020">
    <property type="protein sequence ID" value="KEF52058.1"/>
    <property type="molecule type" value="Genomic_DNA"/>
</dbReference>
<keyword evidence="5" id="KW-0539">Nucleus</keyword>
<dbReference type="HOGENOM" id="CLU_011099_0_2_1"/>
<keyword evidence="3" id="KW-0238">DNA-binding</keyword>
<evidence type="ECO:0000256" key="5">
    <source>
        <dbReference type="ARBA" id="ARBA00023242"/>
    </source>
</evidence>
<keyword evidence="4" id="KW-0804">Transcription</keyword>
<reference evidence="8 9" key="1">
    <citation type="submission" date="2013-03" db="EMBL/GenBank/DDBJ databases">
        <title>The Genome Sequence of Exophiala aquamarina CBS 119918.</title>
        <authorList>
            <consortium name="The Broad Institute Genomics Platform"/>
            <person name="Cuomo C."/>
            <person name="de Hoog S."/>
            <person name="Gorbushina A."/>
            <person name="Walker B."/>
            <person name="Young S.K."/>
            <person name="Zeng Q."/>
            <person name="Gargeya S."/>
            <person name="Fitzgerald M."/>
            <person name="Haas B."/>
            <person name="Abouelleil A."/>
            <person name="Allen A.W."/>
            <person name="Alvarado L."/>
            <person name="Arachchi H.M."/>
            <person name="Berlin A.M."/>
            <person name="Chapman S.B."/>
            <person name="Gainer-Dewar J."/>
            <person name="Goldberg J."/>
            <person name="Griggs A."/>
            <person name="Gujja S."/>
            <person name="Hansen M."/>
            <person name="Howarth C."/>
            <person name="Imamovic A."/>
            <person name="Ireland A."/>
            <person name="Larimer J."/>
            <person name="McCowan C."/>
            <person name="Murphy C."/>
            <person name="Pearson M."/>
            <person name="Poon T.W."/>
            <person name="Priest M."/>
            <person name="Roberts A."/>
            <person name="Saif S."/>
            <person name="Shea T."/>
            <person name="Sisk P."/>
            <person name="Sykes S."/>
            <person name="Wortman J."/>
            <person name="Nusbaum C."/>
            <person name="Birren B."/>
        </authorList>
    </citation>
    <scope>NUCLEOTIDE SEQUENCE [LARGE SCALE GENOMIC DNA]</scope>
    <source>
        <strain evidence="8 9">CBS 119918</strain>
    </source>
</reference>
<protein>
    <recommendedName>
        <fullName evidence="7">Zn(2)-C6 fungal-type domain-containing protein</fullName>
    </recommendedName>
</protein>
<dbReference type="GO" id="GO:0003677">
    <property type="term" value="F:DNA binding"/>
    <property type="evidence" value="ECO:0007669"/>
    <property type="project" value="UniProtKB-KW"/>
</dbReference>
<evidence type="ECO:0000256" key="1">
    <source>
        <dbReference type="ARBA" id="ARBA00022723"/>
    </source>
</evidence>
<evidence type="ECO:0000313" key="8">
    <source>
        <dbReference type="EMBL" id="KEF52058.1"/>
    </source>
</evidence>
<dbReference type="OrthoDB" id="3364175at2759"/>
<dbReference type="PANTHER" id="PTHR47424:SF6">
    <property type="entry name" value="PROLINE UTILIZATION TRANS-ACTIVATOR"/>
    <property type="match status" value="1"/>
</dbReference>
<dbReference type="Pfam" id="PF04082">
    <property type="entry name" value="Fungal_trans"/>
    <property type="match status" value="1"/>
</dbReference>
<keyword evidence="1" id="KW-0479">Metal-binding</keyword>
<organism evidence="8 9">
    <name type="scientific">Exophiala aquamarina CBS 119918</name>
    <dbReference type="NCBI Taxonomy" id="1182545"/>
    <lineage>
        <taxon>Eukaryota</taxon>
        <taxon>Fungi</taxon>
        <taxon>Dikarya</taxon>
        <taxon>Ascomycota</taxon>
        <taxon>Pezizomycotina</taxon>
        <taxon>Eurotiomycetes</taxon>
        <taxon>Chaetothyriomycetidae</taxon>
        <taxon>Chaetothyriales</taxon>
        <taxon>Herpotrichiellaceae</taxon>
        <taxon>Exophiala</taxon>
    </lineage>
</organism>
<dbReference type="InterPro" id="IPR001138">
    <property type="entry name" value="Zn2Cys6_DnaBD"/>
</dbReference>
<dbReference type="InterPro" id="IPR036864">
    <property type="entry name" value="Zn2-C6_fun-type_DNA-bd_sf"/>
</dbReference>
<sequence length="481" mass="54108">MATPPTLKRRRVARACDSCRNLKAKCDGNQPSCGRCAGYGYACRWDEADGRKKGLEGGRADLDLLSMNAQGQNLMDAISTYDSLVRDLRKNLSPEDCKMVDLRIASIQLPSRSRKQVENGDRPSPEQLAAVDQHPISVQRYLGEASDIRFFHAIEATFGQQERDISEAHVDSYEQDGIQLGTSEPGRGCLPHKTAADKFVNIYFATIHIAYPFISEARFRTTYEKFWQSESLEGFRGPWLSILLTIFALGSCYERIAESDDGRALNGPSSHQDVRYFEHAVAISQRYTSKHTVEHVSALLAQSFYLLATCQTDQCWITLGLAARISQSIGLHVEEGGLSRGDAIVSRETNRRVWYSVFVLDRLLALQLGRPPSIGDDDFNVGLPSQQSDVDLVAHEERPNAPQQGWMGDYFVAMIKFSEIIGRVYYNLYAPKKPSDIATTLSNIDLLDTELLQWRSILDRKLRFDLSHVFESSRTFQSQVC</sequence>
<dbReference type="PROSITE" id="PS00463">
    <property type="entry name" value="ZN2_CY6_FUNGAL_1"/>
    <property type="match status" value="1"/>
</dbReference>
<dbReference type="SUPFAM" id="SSF57701">
    <property type="entry name" value="Zn2/Cys6 DNA-binding domain"/>
    <property type="match status" value="1"/>
</dbReference>
<feature type="region of interest" description="Disordered" evidence="6">
    <location>
        <begin position="111"/>
        <end position="130"/>
    </location>
</feature>
<feature type="domain" description="Zn(2)-C6 fungal-type" evidence="7">
    <location>
        <begin position="15"/>
        <end position="45"/>
    </location>
</feature>
<dbReference type="STRING" id="1182545.A0A072NYE9"/>
<proteinExistence type="predicted"/>
<dbReference type="VEuPathDB" id="FungiDB:A1O9_12048"/>
<dbReference type="Proteomes" id="UP000027920">
    <property type="component" value="Unassembled WGS sequence"/>
</dbReference>
<dbReference type="PROSITE" id="PS50048">
    <property type="entry name" value="ZN2_CY6_FUNGAL_2"/>
    <property type="match status" value="1"/>
</dbReference>
<dbReference type="GO" id="GO:0006351">
    <property type="term" value="P:DNA-templated transcription"/>
    <property type="evidence" value="ECO:0007669"/>
    <property type="project" value="InterPro"/>
</dbReference>
<feature type="compositionally biased region" description="Basic and acidic residues" evidence="6">
    <location>
        <begin position="115"/>
        <end position="124"/>
    </location>
</feature>
<dbReference type="GeneID" id="25286943"/>
<dbReference type="Gene3D" id="4.10.240.10">
    <property type="entry name" value="Zn(2)-C6 fungal-type DNA-binding domain"/>
    <property type="match status" value="1"/>
</dbReference>
<evidence type="ECO:0000256" key="4">
    <source>
        <dbReference type="ARBA" id="ARBA00023163"/>
    </source>
</evidence>
<evidence type="ECO:0000256" key="6">
    <source>
        <dbReference type="SAM" id="MobiDB-lite"/>
    </source>
</evidence>
<dbReference type="AlphaFoldDB" id="A0A072NYE9"/>
<comment type="caution">
    <text evidence="8">The sequence shown here is derived from an EMBL/GenBank/DDBJ whole genome shotgun (WGS) entry which is preliminary data.</text>
</comment>
<dbReference type="SMART" id="SM00906">
    <property type="entry name" value="Fungal_trans"/>
    <property type="match status" value="1"/>
</dbReference>
<dbReference type="RefSeq" id="XP_013254648.1">
    <property type="nucleotide sequence ID" value="XM_013399194.1"/>
</dbReference>